<keyword evidence="2" id="KW-0808">Transferase</keyword>
<dbReference type="InterPro" id="IPR000600">
    <property type="entry name" value="ROK"/>
</dbReference>
<organism evidence="2 3">
    <name type="scientific">Corynebacterium aquatimens</name>
    <dbReference type="NCBI Taxonomy" id="1190508"/>
    <lineage>
        <taxon>Bacteria</taxon>
        <taxon>Bacillati</taxon>
        <taxon>Actinomycetota</taxon>
        <taxon>Actinomycetes</taxon>
        <taxon>Mycobacteriales</taxon>
        <taxon>Corynebacteriaceae</taxon>
        <taxon>Corynebacterium</taxon>
    </lineage>
</organism>
<dbReference type="GO" id="GO:0016301">
    <property type="term" value="F:kinase activity"/>
    <property type="evidence" value="ECO:0007669"/>
    <property type="project" value="UniProtKB-KW"/>
</dbReference>
<dbReference type="InterPro" id="IPR036390">
    <property type="entry name" value="WH_DNA-bd_sf"/>
</dbReference>
<dbReference type="PANTHER" id="PTHR18964">
    <property type="entry name" value="ROK (REPRESSOR, ORF, KINASE) FAMILY"/>
    <property type="match status" value="1"/>
</dbReference>
<keyword evidence="3" id="KW-1185">Reference proteome</keyword>
<dbReference type="Gene3D" id="1.10.10.10">
    <property type="entry name" value="Winged helix-like DNA-binding domain superfamily/Winged helix DNA-binding domain"/>
    <property type="match status" value="1"/>
</dbReference>
<dbReference type="PANTHER" id="PTHR18964:SF149">
    <property type="entry name" value="BIFUNCTIONAL UDP-N-ACETYLGLUCOSAMINE 2-EPIMERASE_N-ACETYLMANNOSAMINE KINASE"/>
    <property type="match status" value="1"/>
</dbReference>
<dbReference type="AlphaFoldDB" id="A0A931E3S9"/>
<comment type="caution">
    <text evidence="2">The sequence shown here is derived from an EMBL/GenBank/DDBJ whole genome shotgun (WGS) entry which is preliminary data.</text>
</comment>
<dbReference type="Pfam" id="PF00480">
    <property type="entry name" value="ROK"/>
    <property type="match status" value="1"/>
</dbReference>
<dbReference type="Proteomes" id="UP000658613">
    <property type="component" value="Unassembled WGS sequence"/>
</dbReference>
<dbReference type="Gene3D" id="3.30.420.40">
    <property type="match status" value="1"/>
</dbReference>
<dbReference type="RefSeq" id="WP_196824985.1">
    <property type="nucleotide sequence ID" value="NZ_CP046980.1"/>
</dbReference>
<evidence type="ECO:0000313" key="2">
    <source>
        <dbReference type="EMBL" id="MBG6122621.1"/>
    </source>
</evidence>
<gene>
    <name evidence="2" type="ORF">IW254_001590</name>
</gene>
<comment type="similarity">
    <text evidence="1">Belongs to the ROK (NagC/XylR) family.</text>
</comment>
<dbReference type="EMBL" id="JADOUE010000001">
    <property type="protein sequence ID" value="MBG6122621.1"/>
    <property type="molecule type" value="Genomic_DNA"/>
</dbReference>
<evidence type="ECO:0000256" key="1">
    <source>
        <dbReference type="ARBA" id="ARBA00006479"/>
    </source>
</evidence>
<dbReference type="SUPFAM" id="SSF46785">
    <property type="entry name" value="Winged helix' DNA-binding domain"/>
    <property type="match status" value="1"/>
</dbReference>
<name>A0A931E3S9_9CORY</name>
<evidence type="ECO:0000313" key="3">
    <source>
        <dbReference type="Proteomes" id="UP000658613"/>
    </source>
</evidence>
<protein>
    <submittedName>
        <fullName evidence="2">NBD/HSP70 family sugar kinase</fullName>
    </submittedName>
</protein>
<sequence>MSSTWSAYARPHTPAAKCLHLVRLNSVTSRSELVSATGLSQPTVTRAVSSLVESGFVVERADLAQSQGRGRPIIPIELADTGAIYAGIAVATASTYIALFDIKGRTIRETDVPTDVANLAQGDFIQHIMAALNRMLSDLKQPLATVGVTTSGSVTPDGVVTAPNLGWFGEDIGAQLQEQFSVPVTVTAAVAGIVGSEIQSTGSISTPPTMALYVDDSIGAAVSHETGVLPIAIDREDLTTQGMATKTGIAKLSDAVVAAHTNTSLRAALDQRIVQLGELAADLVNAHSPATLVVAGSAFTDDPKAPAIFARVARSNLPDPAERRAVNLRMIPTHREVVRDIARAVALDLVLREPLRVSRENV</sequence>
<dbReference type="InterPro" id="IPR036388">
    <property type="entry name" value="WH-like_DNA-bd_sf"/>
</dbReference>
<proteinExistence type="inferred from homology"/>
<keyword evidence="2" id="KW-0418">Kinase</keyword>
<dbReference type="InterPro" id="IPR043129">
    <property type="entry name" value="ATPase_NBD"/>
</dbReference>
<reference evidence="2" key="1">
    <citation type="submission" date="2020-11" db="EMBL/GenBank/DDBJ databases">
        <title>Sequencing the genomes of 1000 actinobacteria strains.</title>
        <authorList>
            <person name="Klenk H.-P."/>
        </authorList>
    </citation>
    <scope>NUCLEOTIDE SEQUENCE</scope>
    <source>
        <strain evidence="2">DSM 45632</strain>
    </source>
</reference>
<accession>A0A931E3S9</accession>
<dbReference type="SUPFAM" id="SSF53067">
    <property type="entry name" value="Actin-like ATPase domain"/>
    <property type="match status" value="1"/>
</dbReference>